<sequence>MLLLAVITRGDHSGESIISSKCKDERNNHGFGHIQSERANTTEKKKKSLCVTWSDEDSSSGSGLEDDHQNFIAFTANVGNENSNMESCGEIDEDYVKTYKEMLGKWEMECEINIQPSQENKCLKDVNAVLTNQVAAKEALLVEELSNMMKINEELVDVKLMLEKFYNNNNKLDELLALEKGIHVDGV</sequence>
<dbReference type="Proteomes" id="UP000593572">
    <property type="component" value="Unassembled WGS sequence"/>
</dbReference>
<evidence type="ECO:0000313" key="1">
    <source>
        <dbReference type="EMBL" id="MBA0548007.1"/>
    </source>
</evidence>
<reference evidence="1 2" key="1">
    <citation type="journal article" date="2019" name="Genome Biol. Evol.">
        <title>Insights into the evolution of the New World diploid cottons (Gossypium, subgenus Houzingenia) based on genome sequencing.</title>
        <authorList>
            <person name="Grover C.E."/>
            <person name="Arick M.A. 2nd"/>
            <person name="Thrash A."/>
            <person name="Conover J.L."/>
            <person name="Sanders W.S."/>
            <person name="Peterson D.G."/>
            <person name="Frelichowski J.E."/>
            <person name="Scheffler J.A."/>
            <person name="Scheffler B.E."/>
            <person name="Wendel J.F."/>
        </authorList>
    </citation>
    <scope>NUCLEOTIDE SEQUENCE [LARGE SCALE GENOMIC DNA]</scope>
    <source>
        <strain evidence="1">157</strain>
        <tissue evidence="1">Leaf</tissue>
    </source>
</reference>
<organism evidence="1 2">
    <name type="scientific">Gossypium lobatum</name>
    <dbReference type="NCBI Taxonomy" id="34289"/>
    <lineage>
        <taxon>Eukaryota</taxon>
        <taxon>Viridiplantae</taxon>
        <taxon>Streptophyta</taxon>
        <taxon>Embryophyta</taxon>
        <taxon>Tracheophyta</taxon>
        <taxon>Spermatophyta</taxon>
        <taxon>Magnoliopsida</taxon>
        <taxon>eudicotyledons</taxon>
        <taxon>Gunneridae</taxon>
        <taxon>Pentapetalae</taxon>
        <taxon>rosids</taxon>
        <taxon>malvids</taxon>
        <taxon>Malvales</taxon>
        <taxon>Malvaceae</taxon>
        <taxon>Malvoideae</taxon>
        <taxon>Gossypium</taxon>
    </lineage>
</organism>
<dbReference type="AlphaFoldDB" id="A0A7J8L6I6"/>
<comment type="caution">
    <text evidence="1">The sequence shown here is derived from an EMBL/GenBank/DDBJ whole genome shotgun (WGS) entry which is preliminary data.</text>
</comment>
<accession>A0A7J8L6I6</accession>
<evidence type="ECO:0000313" key="2">
    <source>
        <dbReference type="Proteomes" id="UP000593572"/>
    </source>
</evidence>
<dbReference type="EMBL" id="JABEZX010000001">
    <property type="protein sequence ID" value="MBA0548007.1"/>
    <property type="molecule type" value="Genomic_DNA"/>
</dbReference>
<keyword evidence="2" id="KW-1185">Reference proteome</keyword>
<gene>
    <name evidence="1" type="ORF">Golob_019131</name>
</gene>
<protein>
    <submittedName>
        <fullName evidence="1">Uncharacterized protein</fullName>
    </submittedName>
</protein>
<name>A0A7J8L6I6_9ROSI</name>
<proteinExistence type="predicted"/>